<gene>
    <name evidence="2" type="ordered locus">Lcho_1313</name>
</gene>
<evidence type="ECO:0000256" key="1">
    <source>
        <dbReference type="SAM" id="MobiDB-lite"/>
    </source>
</evidence>
<dbReference type="OrthoDB" id="8444705at2"/>
<feature type="compositionally biased region" description="Basic and acidic residues" evidence="1">
    <location>
        <begin position="1"/>
        <end position="10"/>
    </location>
</feature>
<dbReference type="STRING" id="395495.Lcho_1313"/>
<dbReference type="EMBL" id="CP001013">
    <property type="protein sequence ID" value="ACB33582.1"/>
    <property type="molecule type" value="Genomic_DNA"/>
</dbReference>
<dbReference type="AlphaFoldDB" id="B1Y677"/>
<dbReference type="KEGG" id="lch:Lcho_1313"/>
<reference evidence="2 3" key="1">
    <citation type="submission" date="2008-03" db="EMBL/GenBank/DDBJ databases">
        <title>Complete sequence of Leptothrix cholodnii SP-6.</title>
        <authorList>
            <consortium name="US DOE Joint Genome Institute"/>
            <person name="Copeland A."/>
            <person name="Lucas S."/>
            <person name="Lapidus A."/>
            <person name="Glavina del Rio T."/>
            <person name="Dalin E."/>
            <person name="Tice H."/>
            <person name="Bruce D."/>
            <person name="Goodwin L."/>
            <person name="Pitluck S."/>
            <person name="Chertkov O."/>
            <person name="Brettin T."/>
            <person name="Detter J.C."/>
            <person name="Han C."/>
            <person name="Kuske C.R."/>
            <person name="Schmutz J."/>
            <person name="Larimer F."/>
            <person name="Land M."/>
            <person name="Hauser L."/>
            <person name="Kyrpides N."/>
            <person name="Lykidis A."/>
            <person name="Emerson D."/>
            <person name="Richardson P."/>
        </authorList>
    </citation>
    <scope>NUCLEOTIDE SEQUENCE [LARGE SCALE GENOMIC DNA]</scope>
    <source>
        <strain evidence="3">ATCC 51168 / LMG 8142 / SP-6</strain>
    </source>
</reference>
<accession>B1Y677</accession>
<dbReference type="eggNOG" id="ENOG5033BWI">
    <property type="taxonomic scope" value="Bacteria"/>
</dbReference>
<sequence length="404" mass="44402">MLGDGLDREPSLSGDRYVFHVGPDGSEPDGGEDIEGALILPADFPYPELLALGDFIAAADVLTPGYIPPPVGLCHPDGFIYEKNFEDIKTVLLPDRNVASRFAQIAKGALVDDAVRPVAALLAFSHFLDIEVEPSVAFHELAHKQGNAIANEELAWLRQADNASAHAKMDVALGRVERLVGLAQPASISELDLAFPLRRWRRNYIVTLKIGELELAGLPHLDRILALLDWMHRDFIVAGPAAMLACIYFAPNSPPRKGLLKQLQSADRARAIEGAKNAAWDITHLSDFVHRVNEAADGSTRYLFASLDRTLHYIARSLFDFGADGIRQDNIICELGKWWPQEHARAIAERMADLFESIDQQERVARRPQAAGFVDSLIHSGEAALLQWSPTSGADKKPNTSKES</sequence>
<proteinExistence type="predicted"/>
<keyword evidence="3" id="KW-1185">Reference proteome</keyword>
<evidence type="ECO:0000313" key="2">
    <source>
        <dbReference type="EMBL" id="ACB33582.1"/>
    </source>
</evidence>
<dbReference type="Proteomes" id="UP000001693">
    <property type="component" value="Chromosome"/>
</dbReference>
<dbReference type="HOGENOM" id="CLU_720938_0_0_4"/>
<evidence type="ECO:0000313" key="3">
    <source>
        <dbReference type="Proteomes" id="UP000001693"/>
    </source>
</evidence>
<organism evidence="2 3">
    <name type="scientific">Leptothrix cholodnii (strain ATCC 51168 / LMG 8142 / SP-6)</name>
    <name type="common">Leptothrix discophora (strain SP-6)</name>
    <dbReference type="NCBI Taxonomy" id="395495"/>
    <lineage>
        <taxon>Bacteria</taxon>
        <taxon>Pseudomonadati</taxon>
        <taxon>Pseudomonadota</taxon>
        <taxon>Betaproteobacteria</taxon>
        <taxon>Burkholderiales</taxon>
        <taxon>Sphaerotilaceae</taxon>
        <taxon>Leptothrix</taxon>
    </lineage>
</organism>
<name>B1Y677_LEPCP</name>
<protein>
    <submittedName>
        <fullName evidence="2">Uncharacterized protein</fullName>
    </submittedName>
</protein>
<dbReference type="RefSeq" id="WP_012346344.1">
    <property type="nucleotide sequence ID" value="NC_010524.1"/>
</dbReference>
<feature type="region of interest" description="Disordered" evidence="1">
    <location>
        <begin position="1"/>
        <end position="32"/>
    </location>
</feature>